<evidence type="ECO:0000313" key="2">
    <source>
        <dbReference type="EMBL" id="KAG8232376.1"/>
    </source>
</evidence>
<feature type="signal peptide" evidence="1">
    <location>
        <begin position="1"/>
        <end position="17"/>
    </location>
</feature>
<proteinExistence type="predicted"/>
<dbReference type="AlphaFoldDB" id="A0A8K0KE46"/>
<dbReference type="Proteomes" id="UP000792457">
    <property type="component" value="Unassembled WGS sequence"/>
</dbReference>
<reference evidence="2" key="2">
    <citation type="submission" date="2017-10" db="EMBL/GenBank/DDBJ databases">
        <title>Ladona fulva Genome sequencing and assembly.</title>
        <authorList>
            <person name="Murali S."/>
            <person name="Richards S."/>
            <person name="Bandaranaike D."/>
            <person name="Bellair M."/>
            <person name="Blankenburg K."/>
            <person name="Chao H."/>
            <person name="Dinh H."/>
            <person name="Doddapaneni H."/>
            <person name="Dugan-Rocha S."/>
            <person name="Elkadiri S."/>
            <person name="Gnanaolivu R."/>
            <person name="Hernandez B."/>
            <person name="Skinner E."/>
            <person name="Javaid M."/>
            <person name="Lee S."/>
            <person name="Li M."/>
            <person name="Ming W."/>
            <person name="Munidasa M."/>
            <person name="Muniz J."/>
            <person name="Nguyen L."/>
            <person name="Hughes D."/>
            <person name="Osuji N."/>
            <person name="Pu L.-L."/>
            <person name="Puazo M."/>
            <person name="Qu C."/>
            <person name="Quiroz J."/>
            <person name="Raj R."/>
            <person name="Weissenberger G."/>
            <person name="Xin Y."/>
            <person name="Zou X."/>
            <person name="Han Y."/>
            <person name="Worley K."/>
            <person name="Muzny D."/>
            <person name="Gibbs R."/>
        </authorList>
    </citation>
    <scope>NUCLEOTIDE SEQUENCE</scope>
    <source>
        <strain evidence="2">Sampled in the wild</strain>
    </source>
</reference>
<reference evidence="2" key="1">
    <citation type="submission" date="2013-04" db="EMBL/GenBank/DDBJ databases">
        <authorList>
            <person name="Qu J."/>
            <person name="Murali S.C."/>
            <person name="Bandaranaike D."/>
            <person name="Bellair M."/>
            <person name="Blankenburg K."/>
            <person name="Chao H."/>
            <person name="Dinh H."/>
            <person name="Doddapaneni H."/>
            <person name="Downs B."/>
            <person name="Dugan-Rocha S."/>
            <person name="Elkadiri S."/>
            <person name="Gnanaolivu R.D."/>
            <person name="Hernandez B."/>
            <person name="Javaid M."/>
            <person name="Jayaseelan J.C."/>
            <person name="Lee S."/>
            <person name="Li M."/>
            <person name="Ming W."/>
            <person name="Munidasa M."/>
            <person name="Muniz J."/>
            <person name="Nguyen L."/>
            <person name="Ongeri F."/>
            <person name="Osuji N."/>
            <person name="Pu L.-L."/>
            <person name="Puazo M."/>
            <person name="Qu C."/>
            <person name="Quiroz J."/>
            <person name="Raj R."/>
            <person name="Weissenberger G."/>
            <person name="Xin Y."/>
            <person name="Zou X."/>
            <person name="Han Y."/>
            <person name="Richards S."/>
            <person name="Worley K."/>
            <person name="Muzny D."/>
            <person name="Gibbs R."/>
        </authorList>
    </citation>
    <scope>NUCLEOTIDE SEQUENCE</scope>
    <source>
        <strain evidence="2">Sampled in the wild</strain>
    </source>
</reference>
<evidence type="ECO:0000313" key="3">
    <source>
        <dbReference type="Proteomes" id="UP000792457"/>
    </source>
</evidence>
<name>A0A8K0KE46_LADFU</name>
<keyword evidence="3" id="KW-1185">Reference proteome</keyword>
<feature type="chain" id="PRO_5035437594" evidence="1">
    <location>
        <begin position="18"/>
        <end position="105"/>
    </location>
</feature>
<comment type="caution">
    <text evidence="2">The sequence shown here is derived from an EMBL/GenBank/DDBJ whole genome shotgun (WGS) entry which is preliminary data.</text>
</comment>
<accession>A0A8K0KE46</accession>
<keyword evidence="1" id="KW-0732">Signal</keyword>
<gene>
    <name evidence="2" type="ORF">J437_LFUL012776</name>
</gene>
<organism evidence="2 3">
    <name type="scientific">Ladona fulva</name>
    <name type="common">Scarce chaser dragonfly</name>
    <name type="synonym">Libellula fulva</name>
    <dbReference type="NCBI Taxonomy" id="123851"/>
    <lineage>
        <taxon>Eukaryota</taxon>
        <taxon>Metazoa</taxon>
        <taxon>Ecdysozoa</taxon>
        <taxon>Arthropoda</taxon>
        <taxon>Hexapoda</taxon>
        <taxon>Insecta</taxon>
        <taxon>Pterygota</taxon>
        <taxon>Palaeoptera</taxon>
        <taxon>Odonata</taxon>
        <taxon>Epiprocta</taxon>
        <taxon>Anisoptera</taxon>
        <taxon>Libelluloidea</taxon>
        <taxon>Libellulidae</taxon>
        <taxon>Ladona</taxon>
    </lineage>
</organism>
<evidence type="ECO:0000256" key="1">
    <source>
        <dbReference type="SAM" id="SignalP"/>
    </source>
</evidence>
<dbReference type="EMBL" id="KZ308614">
    <property type="protein sequence ID" value="KAG8232376.1"/>
    <property type="molecule type" value="Genomic_DNA"/>
</dbReference>
<protein>
    <submittedName>
        <fullName evidence="2">Uncharacterized protein</fullName>
    </submittedName>
</protein>
<sequence length="105" mass="11062">MKLVAAFFLATLAVVSAGVAVPAIPLAAPAVGAPLLGAPLLPKVKYNAPEVSVVKQPVTVHEPEVRYRNVAVPYSVPYAVPYSVPYPVPVAHHAVAYTAPIVRYH</sequence>